<dbReference type="InterPro" id="IPR002885">
    <property type="entry name" value="PPR_rpt"/>
</dbReference>
<reference evidence="2" key="1">
    <citation type="submission" date="2022-02" db="EMBL/GenBank/DDBJ databases">
        <authorList>
            <person name="Giguere J D."/>
        </authorList>
    </citation>
    <scope>NUCLEOTIDE SEQUENCE</scope>
    <source>
        <strain evidence="2">CCAP 1055/1</strain>
    </source>
</reference>
<proteinExistence type="predicted"/>
<dbReference type="Gene3D" id="1.25.40.10">
    <property type="entry name" value="Tetratricopeptide repeat domain"/>
    <property type="match status" value="1"/>
</dbReference>
<dbReference type="PANTHER" id="PTHR47447:SF17">
    <property type="entry name" value="OS12G0638900 PROTEIN"/>
    <property type="match status" value="1"/>
</dbReference>
<organism evidence="2">
    <name type="scientific">Phaeodactylum tricornutum</name>
    <name type="common">Diatom</name>
    <dbReference type="NCBI Taxonomy" id="2850"/>
    <lineage>
        <taxon>Eukaryota</taxon>
        <taxon>Sar</taxon>
        <taxon>Stramenopiles</taxon>
        <taxon>Ochrophyta</taxon>
        <taxon>Bacillariophyta</taxon>
        <taxon>Bacillariophyceae</taxon>
        <taxon>Bacillariophycidae</taxon>
        <taxon>Naviculales</taxon>
        <taxon>Phaeodactylaceae</taxon>
        <taxon>Phaeodactylum</taxon>
    </lineage>
</organism>
<dbReference type="InterPro" id="IPR011990">
    <property type="entry name" value="TPR-like_helical_dom_sf"/>
</dbReference>
<evidence type="ECO:0000256" key="1">
    <source>
        <dbReference type="ARBA" id="ARBA00022737"/>
    </source>
</evidence>
<dbReference type="AlphaFoldDB" id="A0A8J9S874"/>
<name>A0A8J9S874_PHATR</name>
<gene>
    <name evidence="2" type="ORF">PTTT1_LOCUS31326</name>
</gene>
<dbReference type="NCBIfam" id="TIGR00756">
    <property type="entry name" value="PPR"/>
    <property type="match status" value="1"/>
</dbReference>
<dbReference type="EMBL" id="OU594962">
    <property type="protein sequence ID" value="CAG9286132.1"/>
    <property type="molecule type" value="Genomic_DNA"/>
</dbReference>
<dbReference type="Proteomes" id="UP000836788">
    <property type="component" value="Chromosome 21"/>
</dbReference>
<protein>
    <submittedName>
        <fullName evidence="2">Uncharacterized protein</fullName>
    </submittedName>
</protein>
<accession>A0A8J9S874</accession>
<dbReference type="PANTHER" id="PTHR47447">
    <property type="entry name" value="OS03G0856100 PROTEIN"/>
    <property type="match status" value="1"/>
</dbReference>
<sequence>MKLASRVRRLSLLTIMVAGVVAFSTSDVKVLTRQIQSASKERVAAVVDFLLSSDCDKDSPFLKGLRICGKAKRADLALRLYQKHPTEACRSVAISAMGLCQELELALQLLHEPPSATAAAYNAAIAACGKCRNWEEAMTVYNGMPVALKSTLTANALLSVLARYQRGTEAFTVLQSMPTSPDRVSYHSVVRALTQTPNGLAVILPVLTMLKDADLAPTDDIFDMAIQSCLKHNDVGLLQKVKLLKDPGTPATIPVARVSWEFLPKVGRGKSGYWKMGELVPSLSRGNQDGTITVGVQPHRNLTRFGITFVFYQNEIKLGYLLMENSPQRQESMLMGLLVTNTKRGGGLSKIFLACWLRFCEMGDLRPVTGVIRKPLLALVLQHRFGFQPEAANGIEVEVSMEPKPVGDGSEQGDSSSIVLSATSTTKNIEGAFSSRDIAKQGLRLETRTALASSAASDTTGPVPATAGRRVSVLCRFTPPQSKYWQDQVKVVLSGQTSNERFRFESNVAASDVRRIFLFEGIQTEAPQK</sequence>
<evidence type="ECO:0000313" key="2">
    <source>
        <dbReference type="EMBL" id="CAG9286132.1"/>
    </source>
</evidence>
<dbReference type="Pfam" id="PF01535">
    <property type="entry name" value="PPR"/>
    <property type="match status" value="1"/>
</dbReference>
<keyword evidence="1" id="KW-0677">Repeat</keyword>